<dbReference type="AlphaFoldDB" id="A0AAV7JY40"/>
<proteinExistence type="inferred from homology"/>
<dbReference type="Pfam" id="PF00022">
    <property type="entry name" value="Actin"/>
    <property type="match status" value="1"/>
</dbReference>
<evidence type="ECO:0000256" key="6">
    <source>
        <dbReference type="RuleBase" id="RU000487"/>
    </source>
</evidence>
<comment type="similarity">
    <text evidence="6">Belongs to the actin family.</text>
</comment>
<dbReference type="InterPro" id="IPR004000">
    <property type="entry name" value="Actin"/>
</dbReference>
<evidence type="ECO:0000256" key="4">
    <source>
        <dbReference type="ARBA" id="ARBA00022840"/>
    </source>
</evidence>
<dbReference type="PRINTS" id="PR00190">
    <property type="entry name" value="ACTIN"/>
</dbReference>
<dbReference type="Proteomes" id="UP001165289">
    <property type="component" value="Unassembled WGS sequence"/>
</dbReference>
<evidence type="ECO:0000313" key="7">
    <source>
        <dbReference type="EMBL" id="KAI6653827.1"/>
    </source>
</evidence>
<comment type="caution">
    <text evidence="7">The sequence shown here is derived from an EMBL/GenBank/DDBJ whole genome shotgun (WGS) entry which is preliminary data.</text>
</comment>
<accession>A0AAV7JY40</accession>
<keyword evidence="2" id="KW-0963">Cytoplasm</keyword>
<dbReference type="PROSITE" id="PS01132">
    <property type="entry name" value="ACTINS_ACT_LIKE"/>
    <property type="match status" value="1"/>
</dbReference>
<dbReference type="Gene3D" id="3.30.420.40">
    <property type="match status" value="2"/>
</dbReference>
<dbReference type="SUPFAM" id="SSF53067">
    <property type="entry name" value="Actin-like ATPase domain"/>
    <property type="match status" value="2"/>
</dbReference>
<keyword evidence="8" id="KW-1185">Reference proteome</keyword>
<dbReference type="PANTHER" id="PTHR11937">
    <property type="entry name" value="ACTIN"/>
    <property type="match status" value="1"/>
</dbReference>
<dbReference type="SMART" id="SM00268">
    <property type="entry name" value="ACTIN"/>
    <property type="match status" value="1"/>
</dbReference>
<evidence type="ECO:0000256" key="2">
    <source>
        <dbReference type="ARBA" id="ARBA00022490"/>
    </source>
</evidence>
<dbReference type="GO" id="GO:0005856">
    <property type="term" value="C:cytoskeleton"/>
    <property type="evidence" value="ECO:0007669"/>
    <property type="project" value="UniProtKB-SubCell"/>
</dbReference>
<dbReference type="EMBL" id="JAKMXF010000255">
    <property type="protein sequence ID" value="KAI6653827.1"/>
    <property type="molecule type" value="Genomic_DNA"/>
</dbReference>
<dbReference type="GO" id="GO:0005524">
    <property type="term" value="F:ATP binding"/>
    <property type="evidence" value="ECO:0007669"/>
    <property type="project" value="UniProtKB-KW"/>
</dbReference>
<name>A0AAV7JY40_9METZ</name>
<protein>
    <submittedName>
        <fullName evidence="7">Beta-actin</fullName>
    </submittedName>
</protein>
<keyword evidence="5" id="KW-0206">Cytoskeleton</keyword>
<evidence type="ECO:0000313" key="8">
    <source>
        <dbReference type="Proteomes" id="UP001165289"/>
    </source>
</evidence>
<evidence type="ECO:0000256" key="5">
    <source>
        <dbReference type="ARBA" id="ARBA00023212"/>
    </source>
</evidence>
<dbReference type="FunFam" id="3.30.420.40:FF:000058">
    <property type="entry name" value="Putative actin-related protein 5"/>
    <property type="match status" value="1"/>
</dbReference>
<keyword evidence="4" id="KW-0067">ATP-binding</keyword>
<gene>
    <name evidence="7" type="ORF">LOD99_3330</name>
</gene>
<dbReference type="InterPro" id="IPR043129">
    <property type="entry name" value="ATPase_NBD"/>
</dbReference>
<evidence type="ECO:0000256" key="1">
    <source>
        <dbReference type="ARBA" id="ARBA00004245"/>
    </source>
</evidence>
<dbReference type="FunFam" id="3.30.420.40:FF:000148">
    <property type="entry name" value="Actin, alpha skeletal muscle"/>
    <property type="match status" value="1"/>
</dbReference>
<dbReference type="InterPro" id="IPR020902">
    <property type="entry name" value="Actin/actin-like_CS"/>
</dbReference>
<keyword evidence="3" id="KW-0547">Nucleotide-binding</keyword>
<reference evidence="7 8" key="1">
    <citation type="journal article" date="2023" name="BMC Biol.">
        <title>The compact genome of the sponge Oopsacas minuta (Hexactinellida) is lacking key metazoan core genes.</title>
        <authorList>
            <person name="Santini S."/>
            <person name="Schenkelaars Q."/>
            <person name="Jourda C."/>
            <person name="Duchesne M."/>
            <person name="Belahbib H."/>
            <person name="Rocher C."/>
            <person name="Selva M."/>
            <person name="Riesgo A."/>
            <person name="Vervoort M."/>
            <person name="Leys S.P."/>
            <person name="Kodjabachian L."/>
            <person name="Le Bivic A."/>
            <person name="Borchiellini C."/>
            <person name="Claverie J.M."/>
            <person name="Renard E."/>
        </authorList>
    </citation>
    <scope>NUCLEOTIDE SEQUENCE [LARGE SCALE GENOMIC DNA]</scope>
    <source>
        <strain evidence="7">SPO-2</strain>
    </source>
</reference>
<sequence length="382" mass="42707">MLCEDPPNIIILDNGGGSVKAGFNKESIPYCTIQTIVGRPVLQGPGWWIGDYKTHYVDTFKECDTTLRIKHPIEGGIITNWDDMECVWHHVFYNQLLIAPEEHPILLTEQPLNPKANREKMRQIMFETFNTPALYIANSAILSLYGTGRTTGIVLETGHTASNVVPIIHGNSLPHAINRLNVTGSKLTDYLTKCLSQHNPHSFQCQGQTERDNVRHIKEKLSYVSLNYQSSDTLTSSYQLPDGKVISLGNELFRCPEILFQPSLLLSNSDPLDTCQPTSLGIHESICSSINKCDIDIRKHMYGNIVLSGGNSLFPGMRERLEKEISLLSTLANKVIAPTGRKFLPWIGGANLASLSTFSKMWTSKEEYDESGPTIIHCRKCF</sequence>
<comment type="subcellular location">
    <subcellularLocation>
        <location evidence="1">Cytoplasm</location>
        <location evidence="1">Cytoskeleton</location>
    </subcellularLocation>
</comment>
<dbReference type="Gene3D" id="3.90.640.10">
    <property type="entry name" value="Actin, Chain A, domain 4"/>
    <property type="match status" value="1"/>
</dbReference>
<evidence type="ECO:0000256" key="3">
    <source>
        <dbReference type="ARBA" id="ARBA00022741"/>
    </source>
</evidence>
<organism evidence="7 8">
    <name type="scientific">Oopsacas minuta</name>
    <dbReference type="NCBI Taxonomy" id="111878"/>
    <lineage>
        <taxon>Eukaryota</taxon>
        <taxon>Metazoa</taxon>
        <taxon>Porifera</taxon>
        <taxon>Hexactinellida</taxon>
        <taxon>Hexasterophora</taxon>
        <taxon>Lyssacinosida</taxon>
        <taxon>Leucopsacidae</taxon>
        <taxon>Oopsacas</taxon>
    </lineage>
</organism>